<dbReference type="Proteomes" id="UP000197904">
    <property type="component" value="Unassembled WGS sequence"/>
</dbReference>
<name>A0A246KZD4_9GAMM</name>
<dbReference type="Pfam" id="PF14130">
    <property type="entry name" value="Cap4_nuclease"/>
    <property type="match status" value="1"/>
</dbReference>
<evidence type="ECO:0000313" key="3">
    <source>
        <dbReference type="Proteomes" id="UP000197904"/>
    </source>
</evidence>
<reference evidence="2 3" key="1">
    <citation type="submission" date="2017-06" db="EMBL/GenBank/DDBJ databases">
        <authorList>
            <person name="Kim H.J."/>
            <person name="Triplett B.A."/>
        </authorList>
    </citation>
    <scope>NUCLEOTIDE SEQUENCE [LARGE SCALE GENOMIC DNA]</scope>
    <source>
        <strain evidence="2 3">S18795</strain>
    </source>
</reference>
<dbReference type="EMBL" id="NIXP01000060">
    <property type="protein sequence ID" value="OWR33928.1"/>
    <property type="molecule type" value="Genomic_DNA"/>
</dbReference>
<proteinExistence type="predicted"/>
<sequence>MLGEELDTENGSPGRNPLAAAQRERAGAQTFEKYEYQYHWALCRILGAHENSDDYVVFIELHEDVVLATSTDESLARFEFNQIKNVNATPWNQKKLTSIPKSTTKKNSNSILGKMLQGIQKKPFFEKLNSLDLVATCGFKLPPKTDGLKLSIISIGDLHDECLKDIQAAIDKELGSYPIPRTLRFITPDLATTGFQDVAIGRISKLVNIKAPGAMYDSSTIYRVLIDDLHRKGTVAFDFTDWKNLIKNKGTTHGDVERVISSYTEKKGLEAFEKDLDDILKDLELKSNKRIQVRRAFERYHNAVRLERSLIAIDNQQAVKDAVEHNFEVFEKQGVMDFMNLTLEILPEATKKNLVNLESIQAAIIYELLSKCHEK</sequence>
<feature type="domain" description="CD-NTase associated protein 4-like DNA endonuclease" evidence="1">
    <location>
        <begin position="25"/>
        <end position="233"/>
    </location>
</feature>
<evidence type="ECO:0000259" key="1">
    <source>
        <dbReference type="Pfam" id="PF14130"/>
    </source>
</evidence>
<evidence type="ECO:0000313" key="2">
    <source>
        <dbReference type="EMBL" id="OWR33928.1"/>
    </source>
</evidence>
<organism evidence="2 3">
    <name type="scientific">Stenotrophomonas pavanii</name>
    <dbReference type="NCBI Taxonomy" id="487698"/>
    <lineage>
        <taxon>Bacteria</taxon>
        <taxon>Pseudomonadati</taxon>
        <taxon>Pseudomonadota</taxon>
        <taxon>Gammaproteobacteria</taxon>
        <taxon>Lysobacterales</taxon>
        <taxon>Lysobacteraceae</taxon>
        <taxon>Stenotrophomonas</taxon>
    </lineage>
</organism>
<protein>
    <recommendedName>
        <fullName evidence="1">CD-NTase associated protein 4-like DNA endonuclease domain-containing protein</fullName>
    </recommendedName>
</protein>
<gene>
    <name evidence="2" type="ORF">CEE55_09385</name>
</gene>
<dbReference type="AlphaFoldDB" id="A0A246KZD4"/>
<dbReference type="InterPro" id="IPR025382">
    <property type="entry name" value="Cap4-like_endonuclease_dom"/>
</dbReference>
<accession>A0A246KZD4</accession>
<comment type="caution">
    <text evidence="2">The sequence shown here is derived from an EMBL/GenBank/DDBJ whole genome shotgun (WGS) entry which is preliminary data.</text>
</comment>
<dbReference type="GO" id="GO:0004518">
    <property type="term" value="F:nuclease activity"/>
    <property type="evidence" value="ECO:0007669"/>
    <property type="project" value="InterPro"/>
</dbReference>